<keyword evidence="2" id="KW-1185">Reference proteome</keyword>
<sequence length="102" mass="11423">MSFCQQRDISALPFQPVSHIVRVVETGCSKSGAFIWTVTSQEVRSYPVQILTKDESGSLGSWFLSPAVYGREAEYALDRSPIHHRATQRHAGQTTIHTLIHI</sequence>
<dbReference type="Proteomes" id="UP001469553">
    <property type="component" value="Unassembled WGS sequence"/>
</dbReference>
<organism evidence="1 2">
    <name type="scientific">Ameca splendens</name>
    <dbReference type="NCBI Taxonomy" id="208324"/>
    <lineage>
        <taxon>Eukaryota</taxon>
        <taxon>Metazoa</taxon>
        <taxon>Chordata</taxon>
        <taxon>Craniata</taxon>
        <taxon>Vertebrata</taxon>
        <taxon>Euteleostomi</taxon>
        <taxon>Actinopterygii</taxon>
        <taxon>Neopterygii</taxon>
        <taxon>Teleostei</taxon>
        <taxon>Neoteleostei</taxon>
        <taxon>Acanthomorphata</taxon>
        <taxon>Ovalentaria</taxon>
        <taxon>Atherinomorphae</taxon>
        <taxon>Cyprinodontiformes</taxon>
        <taxon>Goodeidae</taxon>
        <taxon>Ameca</taxon>
    </lineage>
</organism>
<dbReference type="EMBL" id="JAHRIP010070049">
    <property type="protein sequence ID" value="MEQ2308845.1"/>
    <property type="molecule type" value="Genomic_DNA"/>
</dbReference>
<evidence type="ECO:0000313" key="2">
    <source>
        <dbReference type="Proteomes" id="UP001469553"/>
    </source>
</evidence>
<name>A0ABV0ZRU5_9TELE</name>
<accession>A0ABV0ZRU5</accession>
<protein>
    <submittedName>
        <fullName evidence="1">Uncharacterized protein</fullName>
    </submittedName>
</protein>
<reference evidence="1 2" key="1">
    <citation type="submission" date="2021-06" db="EMBL/GenBank/DDBJ databases">
        <authorList>
            <person name="Palmer J.M."/>
        </authorList>
    </citation>
    <scope>NUCLEOTIDE SEQUENCE [LARGE SCALE GENOMIC DNA]</scope>
    <source>
        <strain evidence="1 2">AS_MEX2019</strain>
        <tissue evidence="1">Muscle</tissue>
    </source>
</reference>
<comment type="caution">
    <text evidence="1">The sequence shown here is derived from an EMBL/GenBank/DDBJ whole genome shotgun (WGS) entry which is preliminary data.</text>
</comment>
<gene>
    <name evidence="1" type="ORF">AMECASPLE_032454</name>
</gene>
<proteinExistence type="predicted"/>
<evidence type="ECO:0000313" key="1">
    <source>
        <dbReference type="EMBL" id="MEQ2308845.1"/>
    </source>
</evidence>